<evidence type="ECO:0000256" key="18">
    <source>
        <dbReference type="SAM" id="SignalP"/>
    </source>
</evidence>
<dbReference type="FunFam" id="1.10.510.10:FF:000060">
    <property type="entry name" value="G-type lectin S-receptor-like serine/threonine-protein kinase"/>
    <property type="match status" value="1"/>
</dbReference>
<feature type="domain" description="Bulb-type lectin" evidence="20">
    <location>
        <begin position="22"/>
        <end position="145"/>
    </location>
</feature>
<dbReference type="CDD" id="cd00028">
    <property type="entry name" value="B_lectin"/>
    <property type="match status" value="1"/>
</dbReference>
<feature type="transmembrane region" description="Helical" evidence="17">
    <location>
        <begin position="434"/>
        <end position="455"/>
    </location>
</feature>
<protein>
    <recommendedName>
        <fullName evidence="2">non-specific serine/threonine protein kinase</fullName>
        <ecNumber evidence="2">2.7.11.1</ecNumber>
    </recommendedName>
</protein>
<evidence type="ECO:0000256" key="2">
    <source>
        <dbReference type="ARBA" id="ARBA00012513"/>
    </source>
</evidence>
<dbReference type="InterPro" id="IPR021820">
    <property type="entry name" value="S-locus_recpt_kinase_C"/>
</dbReference>
<evidence type="ECO:0000259" key="19">
    <source>
        <dbReference type="PROSITE" id="PS50011"/>
    </source>
</evidence>
<dbReference type="FunFam" id="3.30.200.20:FF:000195">
    <property type="entry name" value="G-type lectin S-receptor-like serine/threonine-protein kinase"/>
    <property type="match status" value="1"/>
</dbReference>
<feature type="region of interest" description="Disordered" evidence="16">
    <location>
        <begin position="461"/>
        <end position="481"/>
    </location>
</feature>
<feature type="domain" description="Apple" evidence="21">
    <location>
        <begin position="583"/>
        <end position="664"/>
    </location>
</feature>
<keyword evidence="3" id="KW-0723">Serine/threonine-protein kinase</keyword>
<organism evidence="22 23">
    <name type="scientific">Punica granatum</name>
    <name type="common">Pomegranate</name>
    <dbReference type="NCBI Taxonomy" id="22663"/>
    <lineage>
        <taxon>Eukaryota</taxon>
        <taxon>Viridiplantae</taxon>
        <taxon>Streptophyta</taxon>
        <taxon>Embryophyta</taxon>
        <taxon>Tracheophyta</taxon>
        <taxon>Spermatophyta</taxon>
        <taxon>Magnoliopsida</taxon>
        <taxon>eudicotyledons</taxon>
        <taxon>Gunneridae</taxon>
        <taxon>Pentapetalae</taxon>
        <taxon>rosids</taxon>
        <taxon>malvids</taxon>
        <taxon>Myrtales</taxon>
        <taxon>Lythraceae</taxon>
        <taxon>Punica</taxon>
    </lineage>
</organism>
<dbReference type="InterPro" id="IPR036426">
    <property type="entry name" value="Bulb-type_lectin_dom_sf"/>
</dbReference>
<feature type="transmembrane region" description="Helical" evidence="17">
    <location>
        <begin position="678"/>
        <end position="697"/>
    </location>
</feature>
<evidence type="ECO:0000256" key="5">
    <source>
        <dbReference type="ARBA" id="ARBA00022692"/>
    </source>
</evidence>
<feature type="compositionally biased region" description="Basic and acidic residues" evidence="16">
    <location>
        <begin position="462"/>
        <end position="481"/>
    </location>
</feature>
<feature type="signal peptide" evidence="18">
    <location>
        <begin position="1"/>
        <end position="21"/>
    </location>
</feature>
<evidence type="ECO:0000259" key="20">
    <source>
        <dbReference type="PROSITE" id="PS50927"/>
    </source>
</evidence>
<evidence type="ECO:0000256" key="4">
    <source>
        <dbReference type="ARBA" id="ARBA00022679"/>
    </source>
</evidence>
<keyword evidence="7" id="KW-0547">Nucleotide-binding</keyword>
<evidence type="ECO:0000256" key="14">
    <source>
        <dbReference type="ARBA" id="ARBA00047899"/>
    </source>
</evidence>
<keyword evidence="8" id="KW-0418">Kinase</keyword>
<dbReference type="EMBL" id="MTKT01002214">
    <property type="protein sequence ID" value="OWM81216.1"/>
    <property type="molecule type" value="Genomic_DNA"/>
</dbReference>
<dbReference type="Pfam" id="PF00954">
    <property type="entry name" value="S_locus_glycop"/>
    <property type="match status" value="1"/>
</dbReference>
<dbReference type="InterPro" id="IPR000719">
    <property type="entry name" value="Prot_kinase_dom"/>
</dbReference>
<keyword evidence="6 18" id="KW-0732">Signal</keyword>
<dbReference type="Gene3D" id="2.90.10.10">
    <property type="entry name" value="Bulb-type lectin domain"/>
    <property type="match status" value="1"/>
</dbReference>
<keyword evidence="4" id="KW-0808">Transferase</keyword>
<dbReference type="Pfam" id="PF08276">
    <property type="entry name" value="PAN_2"/>
    <property type="match status" value="2"/>
</dbReference>
<dbReference type="Gene3D" id="1.10.510.10">
    <property type="entry name" value="Transferase(Phosphotransferase) domain 1"/>
    <property type="match status" value="1"/>
</dbReference>
<evidence type="ECO:0000256" key="13">
    <source>
        <dbReference type="ARBA" id="ARBA00023180"/>
    </source>
</evidence>
<dbReference type="GO" id="GO:0005524">
    <property type="term" value="F:ATP binding"/>
    <property type="evidence" value="ECO:0007669"/>
    <property type="project" value="UniProtKB-KW"/>
</dbReference>
<evidence type="ECO:0000256" key="8">
    <source>
        <dbReference type="ARBA" id="ARBA00022777"/>
    </source>
</evidence>
<evidence type="ECO:0000256" key="12">
    <source>
        <dbReference type="ARBA" id="ARBA00023157"/>
    </source>
</evidence>
<comment type="catalytic activity">
    <reaction evidence="14">
        <text>L-threonyl-[protein] + ATP = O-phospho-L-threonyl-[protein] + ADP + H(+)</text>
        <dbReference type="Rhea" id="RHEA:46608"/>
        <dbReference type="Rhea" id="RHEA-COMP:11060"/>
        <dbReference type="Rhea" id="RHEA-COMP:11605"/>
        <dbReference type="ChEBI" id="CHEBI:15378"/>
        <dbReference type="ChEBI" id="CHEBI:30013"/>
        <dbReference type="ChEBI" id="CHEBI:30616"/>
        <dbReference type="ChEBI" id="CHEBI:61977"/>
        <dbReference type="ChEBI" id="CHEBI:456216"/>
        <dbReference type="EC" id="2.7.11.1"/>
    </reaction>
</comment>
<dbReference type="PROSITE" id="PS50948">
    <property type="entry name" value="PAN"/>
    <property type="match status" value="2"/>
</dbReference>
<dbReference type="PROSITE" id="PS50927">
    <property type="entry name" value="BULB_LECTIN"/>
    <property type="match status" value="1"/>
</dbReference>
<dbReference type="PROSITE" id="PS50011">
    <property type="entry name" value="PROTEIN_KINASE_DOM"/>
    <property type="match status" value="1"/>
</dbReference>
<evidence type="ECO:0000256" key="9">
    <source>
        <dbReference type="ARBA" id="ARBA00022840"/>
    </source>
</evidence>
<dbReference type="SUPFAM" id="SSF56112">
    <property type="entry name" value="Protein kinase-like (PK-like)"/>
    <property type="match status" value="2"/>
</dbReference>
<evidence type="ECO:0000256" key="6">
    <source>
        <dbReference type="ARBA" id="ARBA00022729"/>
    </source>
</evidence>
<comment type="caution">
    <text evidence="22">The sequence shown here is derived from an EMBL/GenBank/DDBJ whole genome shotgun (WGS) entry which is preliminary data.</text>
</comment>
<dbReference type="GO" id="GO:0004674">
    <property type="term" value="F:protein serine/threonine kinase activity"/>
    <property type="evidence" value="ECO:0007669"/>
    <property type="project" value="UniProtKB-KW"/>
</dbReference>
<dbReference type="SMART" id="SM00473">
    <property type="entry name" value="PAN_AP"/>
    <property type="match status" value="2"/>
</dbReference>
<dbReference type="EC" id="2.7.11.1" evidence="2"/>
<dbReference type="InterPro" id="IPR000858">
    <property type="entry name" value="S_locus_glycoprot_dom"/>
</dbReference>
<dbReference type="CDD" id="cd01098">
    <property type="entry name" value="PAN_AP_plant"/>
    <property type="match status" value="2"/>
</dbReference>
<dbReference type="SMART" id="SM00220">
    <property type="entry name" value="S_TKc"/>
    <property type="match status" value="1"/>
</dbReference>
<keyword evidence="9" id="KW-0067">ATP-binding</keyword>
<keyword evidence="5 17" id="KW-0812">Transmembrane</keyword>
<dbReference type="Proteomes" id="UP000197138">
    <property type="component" value="Unassembled WGS sequence"/>
</dbReference>
<dbReference type="InterPro" id="IPR008271">
    <property type="entry name" value="Ser/Thr_kinase_AS"/>
</dbReference>
<dbReference type="SUPFAM" id="SSF51110">
    <property type="entry name" value="alpha-D-mannose-specific plant lectins"/>
    <property type="match status" value="1"/>
</dbReference>
<evidence type="ECO:0000256" key="16">
    <source>
        <dbReference type="SAM" id="MobiDB-lite"/>
    </source>
</evidence>
<keyword evidence="11 17" id="KW-0472">Membrane</keyword>
<feature type="domain" description="Protein kinase" evidence="19">
    <location>
        <begin position="744"/>
        <end position="1031"/>
    </location>
</feature>
<evidence type="ECO:0000313" key="23">
    <source>
        <dbReference type="Proteomes" id="UP000197138"/>
    </source>
</evidence>
<dbReference type="PANTHER" id="PTHR32444">
    <property type="entry name" value="BULB-TYPE LECTIN DOMAIN-CONTAINING PROTEIN"/>
    <property type="match status" value="1"/>
</dbReference>
<dbReference type="InterPro" id="IPR001480">
    <property type="entry name" value="Bulb-type_lectin_dom"/>
</dbReference>
<feature type="domain" description="Apple" evidence="21">
    <location>
        <begin position="339"/>
        <end position="420"/>
    </location>
</feature>
<comment type="subcellular location">
    <subcellularLocation>
        <location evidence="1">Membrane</location>
        <topology evidence="1">Single-pass membrane protein</topology>
    </subcellularLocation>
</comment>
<evidence type="ECO:0000256" key="15">
    <source>
        <dbReference type="ARBA" id="ARBA00048679"/>
    </source>
</evidence>
<comment type="catalytic activity">
    <reaction evidence="15">
        <text>L-seryl-[protein] + ATP = O-phospho-L-seryl-[protein] + ADP + H(+)</text>
        <dbReference type="Rhea" id="RHEA:17989"/>
        <dbReference type="Rhea" id="RHEA-COMP:9863"/>
        <dbReference type="Rhea" id="RHEA-COMP:11604"/>
        <dbReference type="ChEBI" id="CHEBI:15378"/>
        <dbReference type="ChEBI" id="CHEBI:29999"/>
        <dbReference type="ChEBI" id="CHEBI:30616"/>
        <dbReference type="ChEBI" id="CHEBI:83421"/>
        <dbReference type="ChEBI" id="CHEBI:456216"/>
        <dbReference type="EC" id="2.7.11.1"/>
    </reaction>
</comment>
<keyword evidence="12" id="KW-1015">Disulfide bond</keyword>
<gene>
    <name evidence="22" type="ORF">CDL15_Pgr007247</name>
</gene>
<feature type="region of interest" description="Disordered" evidence="16">
    <location>
        <begin position="705"/>
        <end position="725"/>
    </location>
</feature>
<dbReference type="InterPro" id="IPR003609">
    <property type="entry name" value="Pan_app"/>
</dbReference>
<evidence type="ECO:0000256" key="7">
    <source>
        <dbReference type="ARBA" id="ARBA00022741"/>
    </source>
</evidence>
<feature type="compositionally biased region" description="Basic and acidic residues" evidence="16">
    <location>
        <begin position="706"/>
        <end position="725"/>
    </location>
</feature>
<keyword evidence="13" id="KW-0325">Glycoprotein</keyword>
<name>A0A218X956_PUNGR</name>
<dbReference type="AlphaFoldDB" id="A0A218X956"/>
<dbReference type="PROSITE" id="PS00108">
    <property type="entry name" value="PROTEIN_KINASE_ST"/>
    <property type="match status" value="1"/>
</dbReference>
<dbReference type="GO" id="GO:0048544">
    <property type="term" value="P:recognition of pollen"/>
    <property type="evidence" value="ECO:0007669"/>
    <property type="project" value="InterPro"/>
</dbReference>
<dbReference type="Pfam" id="PF11883">
    <property type="entry name" value="DUF3403"/>
    <property type="match status" value="1"/>
</dbReference>
<proteinExistence type="predicted"/>
<evidence type="ECO:0000256" key="3">
    <source>
        <dbReference type="ARBA" id="ARBA00022527"/>
    </source>
</evidence>
<dbReference type="PANTHER" id="PTHR32444:SF234">
    <property type="entry name" value="RECEPTOR-LIKE SERINE_THREONINE-PROTEIN KINASE"/>
    <property type="match status" value="1"/>
</dbReference>
<evidence type="ECO:0000259" key="21">
    <source>
        <dbReference type="PROSITE" id="PS50948"/>
    </source>
</evidence>
<dbReference type="FunFam" id="3.30.200.20:FF:000217">
    <property type="entry name" value="probable LRR receptor-like serine/threonine-protein kinase At1g53430"/>
    <property type="match status" value="1"/>
</dbReference>
<dbReference type="CDD" id="cd14066">
    <property type="entry name" value="STKc_IRAK"/>
    <property type="match status" value="1"/>
</dbReference>
<reference evidence="23" key="1">
    <citation type="journal article" date="2017" name="Plant J.">
        <title>The pomegranate (Punica granatum L.) genome and the genomics of punicalagin biosynthesis.</title>
        <authorList>
            <person name="Qin G."/>
            <person name="Xu C."/>
            <person name="Ming R."/>
            <person name="Tang H."/>
            <person name="Guyot R."/>
            <person name="Kramer E.M."/>
            <person name="Hu Y."/>
            <person name="Yi X."/>
            <person name="Qi Y."/>
            <person name="Xu X."/>
            <person name="Gao Z."/>
            <person name="Pan H."/>
            <person name="Jian J."/>
            <person name="Tian Y."/>
            <person name="Yue Z."/>
            <person name="Xu Y."/>
        </authorList>
    </citation>
    <scope>NUCLEOTIDE SEQUENCE [LARGE SCALE GENOMIC DNA]</scope>
    <source>
        <strain evidence="23">cv. Dabenzi</strain>
    </source>
</reference>
<dbReference type="InterPro" id="IPR011009">
    <property type="entry name" value="Kinase-like_dom_sf"/>
</dbReference>
<evidence type="ECO:0000256" key="1">
    <source>
        <dbReference type="ARBA" id="ARBA00004167"/>
    </source>
</evidence>
<dbReference type="InterPro" id="IPR001245">
    <property type="entry name" value="Ser-Thr/Tyr_kinase_cat_dom"/>
</dbReference>
<accession>A0A218X956</accession>
<dbReference type="GO" id="GO:0016020">
    <property type="term" value="C:membrane"/>
    <property type="evidence" value="ECO:0007669"/>
    <property type="project" value="UniProtKB-SubCell"/>
</dbReference>
<evidence type="ECO:0000313" key="22">
    <source>
        <dbReference type="EMBL" id="OWM81216.1"/>
    </source>
</evidence>
<feature type="chain" id="PRO_5013052835" description="non-specific serine/threonine protein kinase" evidence="18">
    <location>
        <begin position="22"/>
        <end position="1065"/>
    </location>
</feature>
<dbReference type="SMART" id="SM00108">
    <property type="entry name" value="B_lectin"/>
    <property type="match status" value="1"/>
</dbReference>
<dbReference type="Pfam" id="PF01453">
    <property type="entry name" value="B_lectin"/>
    <property type="match status" value="1"/>
</dbReference>
<dbReference type="FunFam" id="2.90.10.10:FF:000001">
    <property type="entry name" value="G-type lectin S-receptor-like serine/threonine-protein kinase"/>
    <property type="match status" value="1"/>
</dbReference>
<dbReference type="Pfam" id="PF07714">
    <property type="entry name" value="PK_Tyr_Ser-Thr"/>
    <property type="match status" value="2"/>
</dbReference>
<evidence type="ECO:0000256" key="10">
    <source>
        <dbReference type="ARBA" id="ARBA00022989"/>
    </source>
</evidence>
<evidence type="ECO:0000256" key="11">
    <source>
        <dbReference type="ARBA" id="ARBA00023136"/>
    </source>
</evidence>
<sequence>MDHSFLVLVLLVPCLLCFSSALETIGPTQSLSDGETLVSQAEVFELGFFSPAGSANRFLGIWYKKIPDRTVVWVANRDNPINGSPGNLTLTASGNLVLLSYSSDTIVWSTNTTSSKPMSSSVRLLATGNLVLQDGSDPNSEVYLWQSFDYPTDTFLPDMKIGWDLKRGLNRHLVAWKSPSDPSSSDFTWGLELHSYPEAVAWKGNHKYFRSGPWNGIRYSGAPEQKPNNLFWFKFVSNEEEVYYTYGLQDKSVLTRNVLNRSNDAWERSAWSDPTQEWKYYSSVPKDKCDNYNFCGPHGYCDMANLGCQCLEGFSPKSPDKWAAMDWTQGCKRDKPLQCGDKVGFKKFTNMKLPDTTSTWVNASLDIKACHEKCLGNCSCTAYTHSDIRASGSGCALWFGDLLDIRTFSDGGQDLHIRMAASELGGDNGNRLKIAVAAVVGIVGALGMVFTIYCCHRSRTKSKGETGEKGEKEQKNEHSGEDMELPAFDLAMIINATGNFSANNKLGEGGFGPVYKGTLADGQEIAVKRLSSSSGQGLKEFKNEVILIAKLQHRNLVFSPKSPDKWAAMDWTQGCKRDKPLQCGDKVGFKKFTNMKLPDTTSTWVNASLDIKACHEKCLGNCSCTAYTHSDIRASGSGCALWFGDLLDIRTFSDGGQDLHIRMAASELGGDNGNRLKIAVAAVVGIVGALGMVFTIYCCHRSRTKSKGETGEKGEKEQKNEHSGEDMELPAFDLAMIINATGNFSANNKLGEGGFGPVYKGTLADGQEIAVKRLSSSSGQGLKEFKNEVILIAKLQHRNLVKLLGCCIEGGEKMLVYEYMPNKSLDAFIFDDKRSYLLDWPTRFSIICGVARGILYLHQDSRLRIIHRDLKASNVLLDKEMKPKISDFGMAKTFGGDQSEGNTNRVVGTYGYMAPEYATDGLFSVKSDVFSFGILLLEIISGKRSRGIFRSNQNLIGHAWRLYSEGRPLELMDPCLEDTADSSCKFSEVMRCIHVSFLCLQQRPEDRPSMASVAVMLGSDGPLPPPKQPGFLIDCSDGPSEADSSSGKLLSHSINEITISLVQAR</sequence>
<dbReference type="Gene3D" id="3.30.200.20">
    <property type="entry name" value="Phosphorylase Kinase, domain 1"/>
    <property type="match status" value="2"/>
</dbReference>
<keyword evidence="10 17" id="KW-1133">Transmembrane helix</keyword>
<evidence type="ECO:0000256" key="17">
    <source>
        <dbReference type="SAM" id="Phobius"/>
    </source>
</evidence>